<reference evidence="1 2" key="1">
    <citation type="submission" date="2020-11" db="EMBL/GenBank/DDBJ databases">
        <title>Description of Pontivivens ytuae sp. nov. isolated from deep sea sediment of Mariana Trench.</title>
        <authorList>
            <person name="Wang Z."/>
            <person name="Sun Q.-L."/>
            <person name="Xu X.-D."/>
            <person name="Tang Y.-Z."/>
            <person name="Zhang J."/>
        </authorList>
    </citation>
    <scope>NUCLEOTIDE SEQUENCE [LARGE SCALE GENOMIC DNA]</scope>
    <source>
        <strain evidence="1 2">MT2928</strain>
    </source>
</reference>
<dbReference type="EMBL" id="CP064942">
    <property type="protein sequence ID" value="QPH55727.1"/>
    <property type="molecule type" value="Genomic_DNA"/>
</dbReference>
<gene>
    <name evidence="1" type="ORF">I0K15_08370</name>
</gene>
<organism evidence="1 2">
    <name type="scientific">Pontivivens ytuae</name>
    <dbReference type="NCBI Taxonomy" id="2789856"/>
    <lineage>
        <taxon>Bacteria</taxon>
        <taxon>Pseudomonadati</taxon>
        <taxon>Pseudomonadota</taxon>
        <taxon>Alphaproteobacteria</taxon>
        <taxon>Rhodobacterales</taxon>
        <taxon>Paracoccaceae</taxon>
        <taxon>Pontivivens</taxon>
    </lineage>
</organism>
<protein>
    <submittedName>
        <fullName evidence="1">Glycosyl transferase</fullName>
    </submittedName>
</protein>
<evidence type="ECO:0000313" key="1">
    <source>
        <dbReference type="EMBL" id="QPH55727.1"/>
    </source>
</evidence>
<dbReference type="GO" id="GO:0016740">
    <property type="term" value="F:transferase activity"/>
    <property type="evidence" value="ECO:0007669"/>
    <property type="project" value="UniProtKB-KW"/>
</dbReference>
<dbReference type="SUPFAM" id="SSF53448">
    <property type="entry name" value="Nucleotide-diphospho-sugar transferases"/>
    <property type="match status" value="1"/>
</dbReference>
<dbReference type="RefSeq" id="WP_196104989.1">
    <property type="nucleotide sequence ID" value="NZ_CP064942.1"/>
</dbReference>
<dbReference type="InterPro" id="IPR029044">
    <property type="entry name" value="Nucleotide-diphossugar_trans"/>
</dbReference>
<dbReference type="Proteomes" id="UP000594800">
    <property type="component" value="Chromosome"/>
</dbReference>
<dbReference type="KEGG" id="poz:I0K15_08370"/>
<keyword evidence="2" id="KW-1185">Reference proteome</keyword>
<keyword evidence="1" id="KW-0808">Transferase</keyword>
<sequence length="269" mass="30978">MKKQVICIRWGTKYGPEYVNRLYGMVARHITPPFTFTCFTDSSEGVREEVRCLPLPELDATMPVNTFGIWGKSRLWSDPLGDLTGPVLFLDLDLVIVGSMDGFFEHGDPEGVYMARNPNQPLRRVGQSSIYRFPVGKLAPLKERFLADPQGVADEYRFEQRFVSYNAPGGVQFWPKGWVNVFKWHCIPMFPTNYFRTPRPTANAKVVLFPGAQDVPNAIEGRYRSRMQLYEGPWDHLKGTFRPGRRGSAFAHIRRYIRPSPWIAEAWRE</sequence>
<evidence type="ECO:0000313" key="2">
    <source>
        <dbReference type="Proteomes" id="UP000594800"/>
    </source>
</evidence>
<proteinExistence type="predicted"/>
<name>A0A7S9LUT2_9RHOB</name>
<accession>A0A7S9LUT2</accession>
<dbReference type="AlphaFoldDB" id="A0A7S9LUT2"/>